<gene>
    <name evidence="1" type="ORF">RCC_10345</name>
</gene>
<dbReference type="RefSeq" id="XP_023631344.1">
    <property type="nucleotide sequence ID" value="XM_023775576.1"/>
</dbReference>
<accession>A0A2D3VC96</accession>
<name>A0A2D3VC96_9PEZI</name>
<evidence type="ECO:0000313" key="1">
    <source>
        <dbReference type="EMBL" id="CZT24620.1"/>
    </source>
</evidence>
<reference evidence="1 2" key="1">
    <citation type="submission" date="2016-03" db="EMBL/GenBank/DDBJ databases">
        <authorList>
            <person name="Ploux O."/>
        </authorList>
    </citation>
    <scope>NUCLEOTIDE SEQUENCE [LARGE SCALE GENOMIC DNA]</scope>
    <source>
        <strain evidence="1 2">URUG2</strain>
    </source>
</reference>
<sequence>MEGCTLNRIVKIEIIRPNENLDFSRRSLRRLSVCSIALPTPQSAESHVQQWRALDEVLVMEYFSHQQSSTSCPFHGSGYGKNGLEGVEVCKVAWPPSRSCGDCESPHENRYRMEDGIAAWANIAAYIRNDWS</sequence>
<proteinExistence type="predicted"/>
<keyword evidence="2" id="KW-1185">Reference proteome</keyword>
<protein>
    <submittedName>
        <fullName evidence="1">Uncharacterized protein</fullName>
    </submittedName>
</protein>
<evidence type="ECO:0000313" key="2">
    <source>
        <dbReference type="Proteomes" id="UP000225277"/>
    </source>
</evidence>
<organism evidence="1 2">
    <name type="scientific">Ramularia collo-cygni</name>
    <dbReference type="NCBI Taxonomy" id="112498"/>
    <lineage>
        <taxon>Eukaryota</taxon>
        <taxon>Fungi</taxon>
        <taxon>Dikarya</taxon>
        <taxon>Ascomycota</taxon>
        <taxon>Pezizomycotina</taxon>
        <taxon>Dothideomycetes</taxon>
        <taxon>Dothideomycetidae</taxon>
        <taxon>Mycosphaerellales</taxon>
        <taxon>Mycosphaerellaceae</taxon>
        <taxon>Ramularia</taxon>
    </lineage>
</organism>
<dbReference type="GeneID" id="35605392"/>
<dbReference type="Proteomes" id="UP000225277">
    <property type="component" value="Unassembled WGS sequence"/>
</dbReference>
<dbReference type="AlphaFoldDB" id="A0A2D3VC96"/>
<dbReference type="EMBL" id="FJUY01000022">
    <property type="protein sequence ID" value="CZT24620.1"/>
    <property type="molecule type" value="Genomic_DNA"/>
</dbReference>